<dbReference type="InterPro" id="IPR017853">
    <property type="entry name" value="GH"/>
</dbReference>
<proteinExistence type="inferred from homology"/>
<keyword evidence="3" id="KW-0326">Glycosidase</keyword>
<evidence type="ECO:0000256" key="1">
    <source>
        <dbReference type="ARBA" id="ARBA00005336"/>
    </source>
</evidence>
<keyword evidence="2 5" id="KW-0378">Hydrolase</keyword>
<evidence type="ECO:0000313" key="5">
    <source>
        <dbReference type="EMBL" id="BDD86381.1"/>
    </source>
</evidence>
<dbReference type="Pfam" id="PF00933">
    <property type="entry name" value="Glyco_hydro_3"/>
    <property type="match status" value="1"/>
</dbReference>
<dbReference type="Gene3D" id="3.20.20.300">
    <property type="entry name" value="Glycoside hydrolase, family 3, N-terminal domain"/>
    <property type="match status" value="1"/>
</dbReference>
<dbReference type="GO" id="GO:0016787">
    <property type="term" value="F:hydrolase activity"/>
    <property type="evidence" value="ECO:0007669"/>
    <property type="project" value="UniProtKB-KW"/>
</dbReference>
<evidence type="ECO:0000256" key="3">
    <source>
        <dbReference type="ARBA" id="ARBA00023295"/>
    </source>
</evidence>
<dbReference type="SUPFAM" id="SSF51445">
    <property type="entry name" value="(Trans)glycosidases"/>
    <property type="match status" value="1"/>
</dbReference>
<evidence type="ECO:0000256" key="2">
    <source>
        <dbReference type="ARBA" id="ARBA00022801"/>
    </source>
</evidence>
<dbReference type="PANTHER" id="PTHR30480:SF16">
    <property type="entry name" value="GLYCOSIDE HYDROLASE FAMILY 3 DOMAIN PROTEIN"/>
    <property type="match status" value="1"/>
</dbReference>
<evidence type="ECO:0000259" key="4">
    <source>
        <dbReference type="Pfam" id="PF00933"/>
    </source>
</evidence>
<dbReference type="InterPro" id="IPR036962">
    <property type="entry name" value="Glyco_hydro_3_N_sf"/>
</dbReference>
<dbReference type="EMBL" id="AP025516">
    <property type="protein sequence ID" value="BDD86381.1"/>
    <property type="molecule type" value="Genomic_DNA"/>
</dbReference>
<sequence>MDLNHQIAALFVIGFSGSQLIASAPIVRDIRESGLGGVVLFSRCLHDPDQPGNIVSPDSLRRLTASLRSLRPDPPLICIDQEGGAVKRLAPANGFPDFPSARQMAAVGIEETGHQAERTAALLADVGITVNFAPVVDIDRVADNPIIGALGRSFGNRAEPVSDHAAAWIRGHRKHGIISCIKHFPGHGSSISDSHLGFVDITGTWHEEELQPYRSLLDLGLVDMVMTGHLFNRRLDPRYPATLSSATVTGLLRCQLGFDGVVISDDLQMQAITEHYRLDEALCLALAAGVDLLLIGNNLMYYPDLLPHCIAAVRSGIERGALTTDQIACAYRRVQNLKKRQRINANETHHS</sequence>
<organism evidence="5 6">
    <name type="scientific">Desulfofustis limnaeus</name>
    <dbReference type="NCBI Taxonomy" id="2740163"/>
    <lineage>
        <taxon>Bacteria</taxon>
        <taxon>Pseudomonadati</taxon>
        <taxon>Thermodesulfobacteriota</taxon>
        <taxon>Desulfobulbia</taxon>
        <taxon>Desulfobulbales</taxon>
        <taxon>Desulfocapsaceae</taxon>
        <taxon>Desulfofustis</taxon>
    </lineage>
</organism>
<name>A0ABM7W629_9BACT</name>
<comment type="similarity">
    <text evidence="1">Belongs to the glycosyl hydrolase 3 family.</text>
</comment>
<dbReference type="InterPro" id="IPR001764">
    <property type="entry name" value="Glyco_hydro_3_N"/>
</dbReference>
<keyword evidence="6" id="KW-1185">Reference proteome</keyword>
<accession>A0ABM7W629</accession>
<dbReference type="Proteomes" id="UP000830055">
    <property type="component" value="Chromosome"/>
</dbReference>
<dbReference type="PANTHER" id="PTHR30480">
    <property type="entry name" value="BETA-HEXOSAMINIDASE-RELATED"/>
    <property type="match status" value="1"/>
</dbReference>
<feature type="domain" description="Glycoside hydrolase family 3 N-terminal" evidence="4">
    <location>
        <begin position="23"/>
        <end position="337"/>
    </location>
</feature>
<reference evidence="5 6" key="1">
    <citation type="submission" date="2022-01" db="EMBL/GenBank/DDBJ databases">
        <title>Desulfofustis limnae sp. nov., a novel mesophilic sulfate-reducing bacterium isolated from marsh soil.</title>
        <authorList>
            <person name="Watanabe M."/>
            <person name="Takahashi A."/>
            <person name="Kojima H."/>
            <person name="Fukui M."/>
        </authorList>
    </citation>
    <scope>NUCLEOTIDE SEQUENCE [LARGE SCALE GENOMIC DNA]</scope>
    <source>
        <strain evidence="5 6">PPLL</strain>
    </source>
</reference>
<protein>
    <submittedName>
        <fullName evidence="5">Glycosyl hydrolase</fullName>
    </submittedName>
</protein>
<dbReference type="RefSeq" id="WP_284153475.1">
    <property type="nucleotide sequence ID" value="NZ_AP025516.1"/>
</dbReference>
<dbReference type="InterPro" id="IPR050226">
    <property type="entry name" value="NagZ_Beta-hexosaminidase"/>
</dbReference>
<gene>
    <name evidence="5" type="ORF">DPPLL_07460</name>
</gene>
<evidence type="ECO:0000313" key="6">
    <source>
        <dbReference type="Proteomes" id="UP000830055"/>
    </source>
</evidence>